<keyword evidence="3" id="KW-1185">Reference proteome</keyword>
<dbReference type="EnsemblPlants" id="ORUFI02G08710.1">
    <property type="protein sequence ID" value="ORUFI02G08710.1"/>
    <property type="gene ID" value="ORUFI02G08710"/>
</dbReference>
<proteinExistence type="predicted"/>
<name>A0A0E0NBP9_ORYRU</name>
<organism evidence="2 3">
    <name type="scientific">Oryza rufipogon</name>
    <name type="common">Brownbeard rice</name>
    <name type="synonym">Asian wild rice</name>
    <dbReference type="NCBI Taxonomy" id="4529"/>
    <lineage>
        <taxon>Eukaryota</taxon>
        <taxon>Viridiplantae</taxon>
        <taxon>Streptophyta</taxon>
        <taxon>Embryophyta</taxon>
        <taxon>Tracheophyta</taxon>
        <taxon>Spermatophyta</taxon>
        <taxon>Magnoliopsida</taxon>
        <taxon>Liliopsida</taxon>
        <taxon>Poales</taxon>
        <taxon>Poaceae</taxon>
        <taxon>BOP clade</taxon>
        <taxon>Oryzoideae</taxon>
        <taxon>Oryzeae</taxon>
        <taxon>Oryzinae</taxon>
        <taxon>Oryza</taxon>
    </lineage>
</organism>
<feature type="compositionally biased region" description="Low complexity" evidence="1">
    <location>
        <begin position="1"/>
        <end position="10"/>
    </location>
</feature>
<reference evidence="3" key="1">
    <citation type="submission" date="2013-06" db="EMBL/GenBank/DDBJ databases">
        <authorList>
            <person name="Zhao Q."/>
        </authorList>
    </citation>
    <scope>NUCLEOTIDE SEQUENCE</scope>
    <source>
        <strain evidence="3">cv. W1943</strain>
    </source>
</reference>
<dbReference type="AlphaFoldDB" id="A0A0E0NBP9"/>
<evidence type="ECO:0000256" key="1">
    <source>
        <dbReference type="SAM" id="MobiDB-lite"/>
    </source>
</evidence>
<accession>A0A0E0NBP9</accession>
<protein>
    <submittedName>
        <fullName evidence="2">Uncharacterized protein</fullName>
    </submittedName>
</protein>
<feature type="region of interest" description="Disordered" evidence="1">
    <location>
        <begin position="1"/>
        <end position="44"/>
    </location>
</feature>
<dbReference type="Proteomes" id="UP000008022">
    <property type="component" value="Unassembled WGS sequence"/>
</dbReference>
<reference evidence="2" key="2">
    <citation type="submission" date="2015-06" db="UniProtKB">
        <authorList>
            <consortium name="EnsemblPlants"/>
        </authorList>
    </citation>
    <scope>IDENTIFICATION</scope>
</reference>
<dbReference type="Gramene" id="ORUFI02G08710.1">
    <property type="protein sequence ID" value="ORUFI02G08710.1"/>
    <property type="gene ID" value="ORUFI02G08710"/>
</dbReference>
<evidence type="ECO:0000313" key="3">
    <source>
        <dbReference type="Proteomes" id="UP000008022"/>
    </source>
</evidence>
<evidence type="ECO:0000313" key="2">
    <source>
        <dbReference type="EnsemblPlants" id="ORUFI02G08710.1"/>
    </source>
</evidence>
<sequence>MVIVSAARTPHAPPPRARQGGRLITPPRSPESGGHRPRRPFSTQRLNWSARWRSSTPRLRLLPARLHRRDSCKPKITNVGNHFTI</sequence>
<dbReference type="HOGENOM" id="CLU_2516608_0_0_1"/>